<dbReference type="PANTHER" id="PTHR40547:SF1">
    <property type="entry name" value="SLL0298 PROTEIN"/>
    <property type="match status" value="1"/>
</dbReference>
<organism evidence="3 4">
    <name type="scientific">Oceanimonas doudoroffii</name>
    <dbReference type="NCBI Taxonomy" id="84158"/>
    <lineage>
        <taxon>Bacteria</taxon>
        <taxon>Pseudomonadati</taxon>
        <taxon>Pseudomonadota</taxon>
        <taxon>Gammaproteobacteria</taxon>
        <taxon>Aeromonadales</taxon>
        <taxon>Aeromonadaceae</taxon>
        <taxon>Oceanimonas</taxon>
    </lineage>
</organism>
<comment type="caution">
    <text evidence="3">The sequence shown here is derived from an EMBL/GenBank/DDBJ whole genome shotgun (WGS) entry which is preliminary data.</text>
</comment>
<keyword evidence="1" id="KW-1133">Transmembrane helix</keyword>
<keyword evidence="1" id="KW-0812">Transmembrane</keyword>
<gene>
    <name evidence="3" type="ORF">B6S08_02400</name>
</gene>
<feature type="transmembrane region" description="Helical" evidence="1">
    <location>
        <begin position="42"/>
        <end position="63"/>
    </location>
</feature>
<dbReference type="InterPro" id="IPR018639">
    <property type="entry name" value="DUF2062"/>
</dbReference>
<sequence length="170" mass="19442">MPRKILKRLMPEHGAIRNHKYLSLFGNRLHDTNLWHLNRHSAAGAFAVGLFCAWLPIPFQMVVAAGGAMLFRVNLPLSAVLVWFTNPLTMPPMFYFAYRLGSFLLNRPPHYEHFEVSLSWLADAMTTAGPPFLVGSLVLGLVSSAIGYMLIHALWRWSVSRQWKRRRQGR</sequence>
<keyword evidence="3" id="KW-0966">Cell projection</keyword>
<keyword evidence="3" id="KW-0282">Flagellum</keyword>
<feature type="transmembrane region" description="Helical" evidence="1">
    <location>
        <begin position="132"/>
        <end position="157"/>
    </location>
</feature>
<name>A0A233RG91_9GAMM</name>
<dbReference type="RefSeq" id="WP_094199184.1">
    <property type="nucleotide sequence ID" value="NZ_NBIM01000001.1"/>
</dbReference>
<reference evidence="3 4" key="1">
    <citation type="submission" date="2017-08" db="EMBL/GenBank/DDBJ databases">
        <title>A Genome Sequence of Oceanimonas doudoroffii ATCC 27123T.</title>
        <authorList>
            <person name="Brennan M.A."/>
            <person name="Maclea K.S."/>
            <person name="Mcclelland W.D."/>
            <person name="Trachtenberg A.M."/>
        </authorList>
    </citation>
    <scope>NUCLEOTIDE SEQUENCE [LARGE SCALE GENOMIC DNA]</scope>
    <source>
        <strain evidence="3 4">ATCC 27123</strain>
    </source>
</reference>
<dbReference type="Proteomes" id="UP000242757">
    <property type="component" value="Unassembled WGS sequence"/>
</dbReference>
<feature type="domain" description="DUF2062" evidence="2">
    <location>
        <begin position="24"/>
        <end position="164"/>
    </location>
</feature>
<dbReference type="EMBL" id="NBIM01000001">
    <property type="protein sequence ID" value="OXY82404.1"/>
    <property type="molecule type" value="Genomic_DNA"/>
</dbReference>
<proteinExistence type="predicted"/>
<keyword evidence="1" id="KW-0472">Membrane</keyword>
<keyword evidence="4" id="KW-1185">Reference proteome</keyword>
<dbReference type="OrthoDB" id="9786029at2"/>
<evidence type="ECO:0000256" key="1">
    <source>
        <dbReference type="SAM" id="Phobius"/>
    </source>
</evidence>
<protein>
    <submittedName>
        <fullName evidence="3">Flagellar biosynthesis protein FlhF</fullName>
    </submittedName>
</protein>
<accession>A0A233RG91</accession>
<dbReference type="AlphaFoldDB" id="A0A233RG91"/>
<dbReference type="Pfam" id="PF09835">
    <property type="entry name" value="DUF2062"/>
    <property type="match status" value="1"/>
</dbReference>
<evidence type="ECO:0000313" key="3">
    <source>
        <dbReference type="EMBL" id="OXY82404.1"/>
    </source>
</evidence>
<evidence type="ECO:0000259" key="2">
    <source>
        <dbReference type="Pfam" id="PF09835"/>
    </source>
</evidence>
<dbReference type="PANTHER" id="PTHR40547">
    <property type="entry name" value="SLL0298 PROTEIN"/>
    <property type="match status" value="1"/>
</dbReference>
<evidence type="ECO:0000313" key="4">
    <source>
        <dbReference type="Proteomes" id="UP000242757"/>
    </source>
</evidence>
<keyword evidence="3" id="KW-0969">Cilium</keyword>